<reference evidence="1" key="2">
    <citation type="journal article" date="2015" name="Data Brief">
        <title>Shoot transcriptome of the giant reed, Arundo donax.</title>
        <authorList>
            <person name="Barrero R.A."/>
            <person name="Guerrero F.D."/>
            <person name="Moolhuijzen P."/>
            <person name="Goolsby J.A."/>
            <person name="Tidwell J."/>
            <person name="Bellgard S.E."/>
            <person name="Bellgard M.I."/>
        </authorList>
    </citation>
    <scope>NUCLEOTIDE SEQUENCE</scope>
    <source>
        <tissue evidence="1">Shoot tissue taken approximately 20 cm above the soil surface</tissue>
    </source>
</reference>
<proteinExistence type="predicted"/>
<dbReference type="EMBL" id="GBRH01231230">
    <property type="protein sequence ID" value="JAD66665.1"/>
    <property type="molecule type" value="Transcribed_RNA"/>
</dbReference>
<sequence length="14" mass="1575">MSRLARGRTDLLVS</sequence>
<accession>A0A0A9BZV8</accession>
<protein>
    <submittedName>
        <fullName evidence="1">Uncharacterized protein</fullName>
    </submittedName>
</protein>
<evidence type="ECO:0000313" key="1">
    <source>
        <dbReference type="EMBL" id="JAD66665.1"/>
    </source>
</evidence>
<organism evidence="1">
    <name type="scientific">Arundo donax</name>
    <name type="common">Giant reed</name>
    <name type="synonym">Donax arundinaceus</name>
    <dbReference type="NCBI Taxonomy" id="35708"/>
    <lineage>
        <taxon>Eukaryota</taxon>
        <taxon>Viridiplantae</taxon>
        <taxon>Streptophyta</taxon>
        <taxon>Embryophyta</taxon>
        <taxon>Tracheophyta</taxon>
        <taxon>Spermatophyta</taxon>
        <taxon>Magnoliopsida</taxon>
        <taxon>Liliopsida</taxon>
        <taxon>Poales</taxon>
        <taxon>Poaceae</taxon>
        <taxon>PACMAD clade</taxon>
        <taxon>Arundinoideae</taxon>
        <taxon>Arundineae</taxon>
        <taxon>Arundo</taxon>
    </lineage>
</organism>
<reference evidence="1" key="1">
    <citation type="submission" date="2014-09" db="EMBL/GenBank/DDBJ databases">
        <authorList>
            <person name="Magalhaes I.L.F."/>
            <person name="Oliveira U."/>
            <person name="Santos F.R."/>
            <person name="Vidigal T.H.D.A."/>
            <person name="Brescovit A.D."/>
            <person name="Santos A.J."/>
        </authorList>
    </citation>
    <scope>NUCLEOTIDE SEQUENCE</scope>
    <source>
        <tissue evidence="1">Shoot tissue taken approximately 20 cm above the soil surface</tissue>
    </source>
</reference>
<name>A0A0A9BZV8_ARUDO</name>